<evidence type="ECO:0000256" key="1">
    <source>
        <dbReference type="ARBA" id="ARBA00022722"/>
    </source>
</evidence>
<dbReference type="OrthoDB" id="9773856at2"/>
<keyword evidence="4" id="KW-0235">DNA replication</keyword>
<keyword evidence="7" id="KW-1185">Reference proteome</keyword>
<evidence type="ECO:0000256" key="4">
    <source>
        <dbReference type="RuleBase" id="RU363069"/>
    </source>
</evidence>
<proteinExistence type="inferred from homology"/>
<protein>
    <recommendedName>
        <fullName evidence="4">Nuclease SbcCD subunit D</fullName>
    </recommendedName>
</protein>
<dbReference type="PANTHER" id="PTHR30337:SF0">
    <property type="entry name" value="NUCLEASE SBCCD SUBUNIT D"/>
    <property type="match status" value="1"/>
</dbReference>
<keyword evidence="1 4" id="KW-0540">Nuclease</keyword>
<dbReference type="GO" id="GO:0008408">
    <property type="term" value="F:3'-5' exonuclease activity"/>
    <property type="evidence" value="ECO:0007669"/>
    <property type="project" value="InterPro"/>
</dbReference>
<keyword evidence="4" id="KW-0255">Endonuclease</keyword>
<feature type="domain" description="Calcineurin-like phosphoesterase" evidence="5">
    <location>
        <begin position="2"/>
        <end position="223"/>
    </location>
</feature>
<keyword evidence="2 4" id="KW-0378">Hydrolase</keyword>
<dbReference type="InParanoid" id="F5YCE4"/>
<sequence>MLKFLHTADLHLGKLFHDQNLEEDQKFMLRALAGILSDPSYKALIIAGDVYDRSIPSPGAMDLFGSFLGDVKARNPNLIVMVIPGNHDSPLRLGYGRELFSPMGVKINSNPDDCCNPVIVGEGDEGCAFFLLPFLNPGSFMGKDGAPIHSQEKLAVLAAKKLEDARLECKKKGINHSVLLAHLFASGGKESESERIFLGNAEQVNMGIFSGFDYAALGHLHRYQKAGKNGWYSGSPLAYSFGEAGTDKVFLSVELGEAGPKVTPVPIEPLRKVSRLEGAFDWLQGEALHDPEIQKIKNDYLEINLTDKEIKVNAMAFLKSNYPYILNINQKTAFDSVKRGNNEAFEAALPSGERRDTAGDFAVFLEELYGGTDEQKLSLFKELLAEAEAAEIKA</sequence>
<dbReference type="InterPro" id="IPR041796">
    <property type="entry name" value="Mre11_N"/>
</dbReference>
<organism evidence="6 7">
    <name type="scientific">Leadbettera azotonutricia (strain ATCC BAA-888 / DSM 13862 / ZAS-9)</name>
    <name type="common">Treponema azotonutricium</name>
    <dbReference type="NCBI Taxonomy" id="545695"/>
    <lineage>
        <taxon>Bacteria</taxon>
        <taxon>Pseudomonadati</taxon>
        <taxon>Spirochaetota</taxon>
        <taxon>Spirochaetia</taxon>
        <taxon>Spirochaetales</taxon>
        <taxon>Breznakiellaceae</taxon>
        <taxon>Leadbettera</taxon>
    </lineage>
</organism>
<dbReference type="GO" id="GO:0006310">
    <property type="term" value="P:DNA recombination"/>
    <property type="evidence" value="ECO:0007669"/>
    <property type="project" value="UniProtKB-KW"/>
</dbReference>
<dbReference type="Pfam" id="PF00149">
    <property type="entry name" value="Metallophos"/>
    <property type="match status" value="1"/>
</dbReference>
<evidence type="ECO:0000259" key="5">
    <source>
        <dbReference type="Pfam" id="PF00149"/>
    </source>
</evidence>
<dbReference type="Proteomes" id="UP000009222">
    <property type="component" value="Chromosome"/>
</dbReference>
<evidence type="ECO:0000256" key="3">
    <source>
        <dbReference type="ARBA" id="ARBA00022839"/>
    </source>
</evidence>
<dbReference type="FunCoup" id="F5YCE4">
    <property type="interactions" value="29"/>
</dbReference>
<dbReference type="InterPro" id="IPR004593">
    <property type="entry name" value="SbcD"/>
</dbReference>
<name>F5YCE4_LEAAZ</name>
<dbReference type="eggNOG" id="COG0420">
    <property type="taxonomic scope" value="Bacteria"/>
</dbReference>
<dbReference type="PANTHER" id="PTHR30337">
    <property type="entry name" value="COMPONENT OF ATP-DEPENDENT DSDNA EXONUCLEASE"/>
    <property type="match status" value="1"/>
</dbReference>
<keyword evidence="4" id="KW-0233">DNA recombination</keyword>
<dbReference type="KEGG" id="taz:TREAZ_2868"/>
<reference evidence="7" key="1">
    <citation type="submission" date="2009-12" db="EMBL/GenBank/DDBJ databases">
        <title>Complete sequence of Treponema azotonutricium strain ZAS-9.</title>
        <authorList>
            <person name="Tetu S.G."/>
            <person name="Matson E."/>
            <person name="Ren Q."/>
            <person name="Seshadri R."/>
            <person name="Elbourne L."/>
            <person name="Hassan K.A."/>
            <person name="Durkin A."/>
            <person name="Radune D."/>
            <person name="Mohamoud Y."/>
            <person name="Shay R."/>
            <person name="Jin S."/>
            <person name="Zhang X."/>
            <person name="Lucey K."/>
            <person name="Ballor N.R."/>
            <person name="Ottesen E."/>
            <person name="Rosenthal R."/>
            <person name="Allen A."/>
            <person name="Leadbetter J.R."/>
            <person name="Paulsen I.T."/>
        </authorList>
    </citation>
    <scope>NUCLEOTIDE SEQUENCE [LARGE SCALE GENOMIC DNA]</scope>
    <source>
        <strain evidence="7">ATCC BAA-888 / DSM 13862 / ZAS-9</strain>
    </source>
</reference>
<evidence type="ECO:0000256" key="2">
    <source>
        <dbReference type="ARBA" id="ARBA00022801"/>
    </source>
</evidence>
<dbReference type="GO" id="GO:0004519">
    <property type="term" value="F:endonuclease activity"/>
    <property type="evidence" value="ECO:0007669"/>
    <property type="project" value="UniProtKB-KW"/>
</dbReference>
<gene>
    <name evidence="4" type="primary">sbcD</name>
    <name evidence="6" type="ordered locus">TREAZ_2868</name>
</gene>
<dbReference type="STRING" id="545695.TREAZ_2868"/>
<dbReference type="InterPro" id="IPR004843">
    <property type="entry name" value="Calcineurin-like_PHP"/>
</dbReference>
<dbReference type="InterPro" id="IPR029052">
    <property type="entry name" value="Metallo-depent_PP-like"/>
</dbReference>
<dbReference type="AlphaFoldDB" id="F5YCE4"/>
<dbReference type="SUPFAM" id="SSF56300">
    <property type="entry name" value="Metallo-dependent phosphatases"/>
    <property type="match status" value="1"/>
</dbReference>
<dbReference type="HOGENOM" id="CLU_038045_0_1_12"/>
<accession>F5YCE4</accession>
<dbReference type="RefSeq" id="WP_015712672.1">
    <property type="nucleotide sequence ID" value="NC_015577.1"/>
</dbReference>
<reference evidence="6 7" key="2">
    <citation type="journal article" date="2011" name="ISME J.">
        <title>RNA-seq reveals cooperative metabolic interactions between two termite-gut spirochete species in co-culture.</title>
        <authorList>
            <person name="Rosenthal A.Z."/>
            <person name="Matson E.G."/>
            <person name="Eldar A."/>
            <person name="Leadbetter J.R."/>
        </authorList>
    </citation>
    <scope>NUCLEOTIDE SEQUENCE [LARGE SCALE GENOMIC DNA]</scope>
    <source>
        <strain evidence="7">ATCC BAA-888 / DSM 13862 / ZAS-9</strain>
    </source>
</reference>
<dbReference type="InterPro" id="IPR050535">
    <property type="entry name" value="DNA_Repair-Maintenance_Comp"/>
</dbReference>
<dbReference type="CDD" id="cd00840">
    <property type="entry name" value="MPP_Mre11_N"/>
    <property type="match status" value="1"/>
</dbReference>
<evidence type="ECO:0000313" key="6">
    <source>
        <dbReference type="EMBL" id="AEF80763.1"/>
    </source>
</evidence>
<dbReference type="GO" id="GO:0006260">
    <property type="term" value="P:DNA replication"/>
    <property type="evidence" value="ECO:0007669"/>
    <property type="project" value="UniProtKB-KW"/>
</dbReference>
<keyword evidence="3 4" id="KW-0269">Exonuclease</keyword>
<comment type="function">
    <text evidence="4">SbcCD cleaves DNA hairpin structures. These structures can inhibit DNA replication and are intermediates in certain DNA recombination reactions. The complex acts as a 3'-&gt;5' double strand exonuclease that can open hairpins. It also has a 5' single-strand endonuclease activity.</text>
</comment>
<comment type="similarity">
    <text evidence="4">Belongs to the SbcD family.</text>
</comment>
<dbReference type="NCBIfam" id="TIGR00619">
    <property type="entry name" value="sbcd"/>
    <property type="match status" value="1"/>
</dbReference>
<evidence type="ECO:0000313" key="7">
    <source>
        <dbReference type="Proteomes" id="UP000009222"/>
    </source>
</evidence>
<comment type="subunit">
    <text evidence="4">Heterodimer of SbcC and SbcD.</text>
</comment>
<dbReference type="Gene3D" id="3.60.21.10">
    <property type="match status" value="1"/>
</dbReference>
<dbReference type="EMBL" id="CP001841">
    <property type="protein sequence ID" value="AEF80763.1"/>
    <property type="molecule type" value="Genomic_DNA"/>
</dbReference>